<dbReference type="PANTHER" id="PTHR13049">
    <property type="entry name" value="DUF814-RELATED"/>
    <property type="match status" value="1"/>
</dbReference>
<organism evidence="2 3">
    <name type="scientific">Panagrolaimus davidi</name>
    <dbReference type="NCBI Taxonomy" id="227884"/>
    <lineage>
        <taxon>Eukaryota</taxon>
        <taxon>Metazoa</taxon>
        <taxon>Ecdysozoa</taxon>
        <taxon>Nematoda</taxon>
        <taxon>Chromadorea</taxon>
        <taxon>Rhabditida</taxon>
        <taxon>Tylenchina</taxon>
        <taxon>Panagrolaimomorpha</taxon>
        <taxon>Panagrolaimoidea</taxon>
        <taxon>Panagrolaimidae</taxon>
        <taxon>Panagrolaimus</taxon>
    </lineage>
</organism>
<feature type="region of interest" description="Disordered" evidence="1">
    <location>
        <begin position="57"/>
        <end position="80"/>
    </location>
</feature>
<reference evidence="3" key="1">
    <citation type="submission" date="2022-11" db="UniProtKB">
        <authorList>
            <consortium name="WormBaseParasite"/>
        </authorList>
    </citation>
    <scope>IDENTIFICATION</scope>
</reference>
<evidence type="ECO:0000256" key="1">
    <source>
        <dbReference type="SAM" id="MobiDB-lite"/>
    </source>
</evidence>
<evidence type="ECO:0000313" key="3">
    <source>
        <dbReference type="WBParaSite" id="PDA_v2.g14604.t1"/>
    </source>
</evidence>
<sequence>MWENLKKTGDMVVGQVGFKSQKAVKKMKVEKKNNDILNRLNKTKVVDDKIDYRLERERRDTRERQKEREQQKILKEKERAEKDAIDREKAAYSYENVFANAEMTTNQSGYESDDFM</sequence>
<accession>A0A914PIL0</accession>
<dbReference type="PANTHER" id="PTHR13049:SF2">
    <property type="entry name" value="COILED-COIL DOMAIN-CONTAINING PROTEIN 25"/>
    <property type="match status" value="1"/>
</dbReference>
<dbReference type="WBParaSite" id="PDA_v2.g14604.t1">
    <property type="protein sequence ID" value="PDA_v2.g14604.t1"/>
    <property type="gene ID" value="PDA_v2.g14604"/>
</dbReference>
<keyword evidence="2" id="KW-1185">Reference proteome</keyword>
<dbReference type="Proteomes" id="UP000887578">
    <property type="component" value="Unplaced"/>
</dbReference>
<proteinExistence type="predicted"/>
<name>A0A914PIL0_9BILA</name>
<evidence type="ECO:0000313" key="2">
    <source>
        <dbReference type="Proteomes" id="UP000887578"/>
    </source>
</evidence>
<dbReference type="InterPro" id="IPR039730">
    <property type="entry name" value="Jlp2/Ccd25"/>
</dbReference>
<protein>
    <submittedName>
        <fullName evidence="3">Coiled-coil domain-containing protein 25</fullName>
    </submittedName>
</protein>
<dbReference type="AlphaFoldDB" id="A0A914PIL0"/>